<evidence type="ECO:0000313" key="6">
    <source>
        <dbReference type="Proteomes" id="UP000327044"/>
    </source>
</evidence>
<dbReference type="SMART" id="SM00674">
    <property type="entry name" value="CENPB"/>
    <property type="match status" value="1"/>
</dbReference>
<name>A0A5N4A0A4_PHOPY</name>
<comment type="subcellular location">
    <subcellularLocation>
        <location evidence="1">Nucleus</location>
    </subcellularLocation>
</comment>
<protein>
    <recommendedName>
        <fullName evidence="4">HTH CENPB-type domain-containing protein</fullName>
    </recommendedName>
</protein>
<organism evidence="5 6">
    <name type="scientific">Photinus pyralis</name>
    <name type="common">Common eastern firefly</name>
    <name type="synonym">Lampyris pyralis</name>
    <dbReference type="NCBI Taxonomy" id="7054"/>
    <lineage>
        <taxon>Eukaryota</taxon>
        <taxon>Metazoa</taxon>
        <taxon>Ecdysozoa</taxon>
        <taxon>Arthropoda</taxon>
        <taxon>Hexapoda</taxon>
        <taxon>Insecta</taxon>
        <taxon>Pterygota</taxon>
        <taxon>Neoptera</taxon>
        <taxon>Endopterygota</taxon>
        <taxon>Coleoptera</taxon>
        <taxon>Polyphaga</taxon>
        <taxon>Elateriformia</taxon>
        <taxon>Elateroidea</taxon>
        <taxon>Lampyridae</taxon>
        <taxon>Lampyrinae</taxon>
        <taxon>Photinus</taxon>
    </lineage>
</organism>
<dbReference type="InParanoid" id="A0A5N4A0A4"/>
<accession>A0A5N4A0A4</accession>
<keyword evidence="3" id="KW-0539">Nucleus</keyword>
<dbReference type="InterPro" id="IPR006600">
    <property type="entry name" value="HTH_CenpB_DNA-bd_dom"/>
</dbReference>
<dbReference type="EMBL" id="VVIM01000831">
    <property type="protein sequence ID" value="KAB0790719.1"/>
    <property type="molecule type" value="Genomic_DNA"/>
</dbReference>
<evidence type="ECO:0000256" key="1">
    <source>
        <dbReference type="ARBA" id="ARBA00004123"/>
    </source>
</evidence>
<dbReference type="Pfam" id="PF05225">
    <property type="entry name" value="HTH_psq"/>
    <property type="match status" value="1"/>
</dbReference>
<comment type="caution">
    <text evidence="5">The sequence shown here is derived from an EMBL/GenBank/DDBJ whole genome shotgun (WGS) entry which is preliminary data.</text>
</comment>
<feature type="domain" description="HTH CENPB-type" evidence="4">
    <location>
        <begin position="61"/>
        <end position="138"/>
    </location>
</feature>
<evidence type="ECO:0000259" key="4">
    <source>
        <dbReference type="PROSITE" id="PS51253"/>
    </source>
</evidence>
<dbReference type="InterPro" id="IPR009057">
    <property type="entry name" value="Homeodomain-like_sf"/>
</dbReference>
<reference evidence="5 6" key="1">
    <citation type="journal article" date="2018" name="Elife">
        <title>Firefly genomes illuminate parallel origins of bioluminescence in beetles.</title>
        <authorList>
            <person name="Fallon T.R."/>
            <person name="Lower S.E."/>
            <person name="Chang C.H."/>
            <person name="Bessho-Uehara M."/>
            <person name="Martin G.J."/>
            <person name="Bewick A.J."/>
            <person name="Behringer M."/>
            <person name="Debat H.J."/>
            <person name="Wong I."/>
            <person name="Day J.C."/>
            <person name="Suvorov A."/>
            <person name="Silva C.J."/>
            <person name="Stanger-Hall K.F."/>
            <person name="Hall D.W."/>
            <person name="Schmitz R.J."/>
            <person name="Nelson D.R."/>
            <person name="Lewis S.M."/>
            <person name="Shigenobu S."/>
            <person name="Bybee S.M."/>
            <person name="Larracuente A.M."/>
            <person name="Oba Y."/>
            <person name="Weng J.K."/>
        </authorList>
    </citation>
    <scope>NUCLEOTIDE SEQUENCE [LARGE SCALE GENOMIC DNA]</scope>
    <source>
        <strain evidence="5">1611_PpyrPB1</strain>
        <tissue evidence="5">Whole body</tissue>
    </source>
</reference>
<gene>
    <name evidence="5" type="ORF">PPYR_15773</name>
</gene>
<evidence type="ECO:0000313" key="5">
    <source>
        <dbReference type="EMBL" id="KAB0790719.1"/>
    </source>
</evidence>
<proteinExistence type="predicted"/>
<feature type="non-terminal residue" evidence="5">
    <location>
        <position position="193"/>
    </location>
</feature>
<dbReference type="SUPFAM" id="SSF46689">
    <property type="entry name" value="Homeodomain-like"/>
    <property type="match status" value="1"/>
</dbReference>
<dbReference type="Pfam" id="PF03221">
    <property type="entry name" value="HTH_Tnp_Tc5"/>
    <property type="match status" value="1"/>
</dbReference>
<dbReference type="Gene3D" id="1.10.10.60">
    <property type="entry name" value="Homeodomain-like"/>
    <property type="match status" value="2"/>
</dbReference>
<dbReference type="GO" id="GO:0005634">
    <property type="term" value="C:nucleus"/>
    <property type="evidence" value="ECO:0007669"/>
    <property type="project" value="UniProtKB-SubCell"/>
</dbReference>
<dbReference type="AlphaFoldDB" id="A0A5N4A0A4"/>
<dbReference type="GO" id="GO:0003677">
    <property type="term" value="F:DNA binding"/>
    <property type="evidence" value="ECO:0007669"/>
    <property type="project" value="UniProtKB-KW"/>
</dbReference>
<dbReference type="Proteomes" id="UP000327044">
    <property type="component" value="Unassembled WGS sequence"/>
</dbReference>
<evidence type="ECO:0000256" key="3">
    <source>
        <dbReference type="ARBA" id="ARBA00023242"/>
    </source>
</evidence>
<sequence length="193" mass="22204">MPTRYKRKGSCTRAECSEEQLVLAIESLRNGTIGVNEADRQFRIPCTTLRRRRKSGNVVKRGLGPSAFFREENERKMVVHIKKLQKNGFAPTRTTVREMAFRLAEQLGLRHKFNQQTGKAGSDWLRSFLQRNHDLSVRKSEGVSLARARGMNRKDVGDYFELLENTLRENNLLDKPGSIFNKDETGLQLNNRP</sequence>
<dbReference type="InterPro" id="IPR007889">
    <property type="entry name" value="HTH_Psq"/>
</dbReference>
<keyword evidence="6" id="KW-1185">Reference proteome</keyword>
<dbReference type="PROSITE" id="PS51253">
    <property type="entry name" value="HTH_CENPB"/>
    <property type="match status" value="1"/>
</dbReference>
<evidence type="ECO:0000256" key="2">
    <source>
        <dbReference type="ARBA" id="ARBA00023125"/>
    </source>
</evidence>
<keyword evidence="2" id="KW-0238">DNA-binding</keyword>